<dbReference type="Proteomes" id="UP000008782">
    <property type="component" value="Unassembled WGS sequence"/>
</dbReference>
<gene>
    <name evidence="8" type="ORF">GLRG_01854</name>
</gene>
<evidence type="ECO:0000256" key="4">
    <source>
        <dbReference type="ARBA" id="ARBA00022989"/>
    </source>
</evidence>
<dbReference type="Gene3D" id="1.20.1250.20">
    <property type="entry name" value="MFS general substrate transporter like domains"/>
    <property type="match status" value="2"/>
</dbReference>
<keyword evidence="3 7" id="KW-0812">Transmembrane</keyword>
<evidence type="ECO:0000256" key="5">
    <source>
        <dbReference type="ARBA" id="ARBA00023136"/>
    </source>
</evidence>
<dbReference type="EMBL" id="GG697337">
    <property type="protein sequence ID" value="EFQ27359.1"/>
    <property type="molecule type" value="Genomic_DNA"/>
</dbReference>
<feature type="transmembrane region" description="Helical" evidence="7">
    <location>
        <begin position="121"/>
        <end position="139"/>
    </location>
</feature>
<feature type="transmembrane region" description="Helical" evidence="7">
    <location>
        <begin position="74"/>
        <end position="101"/>
    </location>
</feature>
<dbReference type="SUPFAM" id="SSF103473">
    <property type="entry name" value="MFS general substrate transporter"/>
    <property type="match status" value="1"/>
</dbReference>
<keyword evidence="9" id="KW-1185">Reference proteome</keyword>
<comment type="subcellular location">
    <subcellularLocation>
        <location evidence="1">Membrane</location>
        <topology evidence="1">Multi-pass membrane protein</topology>
    </subcellularLocation>
</comment>
<sequence>MAPEKDLVATPGDPAPGPPPTSGPDPDVEATATSTSGPGKNGDDDDDALAMVGAHAQPYDPAVAARAVRQIDRFLVPAMVFGYGLVYYDKAILGSAVLFGMTADLRLSVPVPGGGVDTSRLSWATSLFYFGMLAGLYPMTYALQRFPPGRTLGAVVLAWAAACASTAAVSDHRGLYAQRFALGFVESAVPTGFMCVVAGYYTQAEQSLRQSWWFSATGLFTIIGGGLNYAFAQVPSSSARGNGGRLRPWQSIYILAGCLTFLFGVACFFLPASPVSAWFLTPEERFAAVERLRRGQTGVRCAKFKPHQLREAVADAKVWLVALMMASAYTMNGAVSGFGPLIVSTFGWSPLQAILLQFPLGAVCFAVILLTGYLGSRLPNARVVMLVACCLPVIAGCALVWRADWSRRAAAPVVGYSLTGFFGGVVSLVISLGMSNVAGHTKKSFVAATVFVAYCVGNIVGPQLVRSQSRARHYPELWTGLIVCYVICVLAAAALYRLLRAENRRRDALPVDEEERAKLAFQDLTDKENPYFRYVY</sequence>
<organism evidence="9">
    <name type="scientific">Colletotrichum graminicola (strain M1.001 / M2 / FGSC 10212)</name>
    <name type="common">Maize anthracnose fungus</name>
    <name type="synonym">Glomerella graminicola</name>
    <dbReference type="NCBI Taxonomy" id="645133"/>
    <lineage>
        <taxon>Eukaryota</taxon>
        <taxon>Fungi</taxon>
        <taxon>Dikarya</taxon>
        <taxon>Ascomycota</taxon>
        <taxon>Pezizomycotina</taxon>
        <taxon>Sordariomycetes</taxon>
        <taxon>Hypocreomycetidae</taxon>
        <taxon>Glomerellales</taxon>
        <taxon>Glomerellaceae</taxon>
        <taxon>Colletotrichum</taxon>
        <taxon>Colletotrichum graminicola species complex</taxon>
    </lineage>
</organism>
<dbReference type="GeneID" id="24407219"/>
<feature type="transmembrane region" description="Helical" evidence="7">
    <location>
        <begin position="477"/>
        <end position="499"/>
    </location>
</feature>
<evidence type="ECO:0000256" key="1">
    <source>
        <dbReference type="ARBA" id="ARBA00004141"/>
    </source>
</evidence>
<evidence type="ECO:0000256" key="2">
    <source>
        <dbReference type="ARBA" id="ARBA00022448"/>
    </source>
</evidence>
<evidence type="ECO:0000256" key="3">
    <source>
        <dbReference type="ARBA" id="ARBA00022692"/>
    </source>
</evidence>
<evidence type="ECO:0000313" key="9">
    <source>
        <dbReference type="Proteomes" id="UP000008782"/>
    </source>
</evidence>
<dbReference type="AlphaFoldDB" id="E3Q9I0"/>
<reference evidence="9" key="1">
    <citation type="journal article" date="2012" name="Nat. Genet.">
        <title>Lifestyle transitions in plant pathogenic Colletotrichum fungi deciphered by genome and transcriptome analyses.</title>
        <authorList>
            <person name="O'Connell R.J."/>
            <person name="Thon M.R."/>
            <person name="Hacquard S."/>
            <person name="Amyotte S.G."/>
            <person name="Kleemann J."/>
            <person name="Torres M.F."/>
            <person name="Damm U."/>
            <person name="Buiate E.A."/>
            <person name="Epstein L."/>
            <person name="Alkan N."/>
            <person name="Altmueller J."/>
            <person name="Alvarado-Balderrama L."/>
            <person name="Bauser C.A."/>
            <person name="Becker C."/>
            <person name="Birren B.W."/>
            <person name="Chen Z."/>
            <person name="Choi J."/>
            <person name="Crouch J.A."/>
            <person name="Duvick J.P."/>
            <person name="Farman M.A."/>
            <person name="Gan P."/>
            <person name="Heiman D."/>
            <person name="Henrissat B."/>
            <person name="Howard R.J."/>
            <person name="Kabbage M."/>
            <person name="Koch C."/>
            <person name="Kracher B."/>
            <person name="Kubo Y."/>
            <person name="Law A.D."/>
            <person name="Lebrun M.-H."/>
            <person name="Lee Y.-H."/>
            <person name="Miyara I."/>
            <person name="Moore N."/>
            <person name="Neumann U."/>
            <person name="Nordstroem K."/>
            <person name="Panaccione D.G."/>
            <person name="Panstruga R."/>
            <person name="Place M."/>
            <person name="Proctor R.H."/>
            <person name="Prusky D."/>
            <person name="Rech G."/>
            <person name="Reinhardt R."/>
            <person name="Rollins J.A."/>
            <person name="Rounsley S."/>
            <person name="Schardl C.L."/>
            <person name="Schwartz D.C."/>
            <person name="Shenoy N."/>
            <person name="Shirasu K."/>
            <person name="Sikhakolli U.R."/>
            <person name="Stueber K."/>
            <person name="Sukno S.A."/>
            <person name="Sweigard J.A."/>
            <person name="Takano Y."/>
            <person name="Takahara H."/>
            <person name="Trail F."/>
            <person name="van der Does H.C."/>
            <person name="Voll L.M."/>
            <person name="Will I."/>
            <person name="Young S."/>
            <person name="Zeng Q."/>
            <person name="Zhang J."/>
            <person name="Zhou S."/>
            <person name="Dickman M.B."/>
            <person name="Schulze-Lefert P."/>
            <person name="Ver Loren van Themaat E."/>
            <person name="Ma L.-J."/>
            <person name="Vaillancourt L.J."/>
        </authorList>
    </citation>
    <scope>NUCLEOTIDE SEQUENCE [LARGE SCALE GENOMIC DNA]</scope>
    <source>
        <strain evidence="9">M1.001 / M2 / FGSC 10212</strain>
    </source>
</reference>
<dbReference type="GO" id="GO:0022857">
    <property type="term" value="F:transmembrane transporter activity"/>
    <property type="evidence" value="ECO:0007669"/>
    <property type="project" value="InterPro"/>
</dbReference>
<evidence type="ECO:0000313" key="8">
    <source>
        <dbReference type="EMBL" id="EFQ27359.1"/>
    </source>
</evidence>
<dbReference type="InterPro" id="IPR036259">
    <property type="entry name" value="MFS_trans_sf"/>
</dbReference>
<dbReference type="PANTHER" id="PTHR43791:SF55">
    <property type="entry name" value="TRANSPORTER, PUTATIVE (AFU_ORTHOLOGUE AFUA_6G01820)-RELATED"/>
    <property type="match status" value="1"/>
</dbReference>
<feature type="transmembrane region" description="Helical" evidence="7">
    <location>
        <begin position="318"/>
        <end position="342"/>
    </location>
</feature>
<evidence type="ECO:0000256" key="6">
    <source>
        <dbReference type="SAM" id="MobiDB-lite"/>
    </source>
</evidence>
<keyword evidence="5 7" id="KW-0472">Membrane</keyword>
<feature type="transmembrane region" description="Helical" evidence="7">
    <location>
        <begin position="181"/>
        <end position="201"/>
    </location>
</feature>
<feature type="region of interest" description="Disordered" evidence="6">
    <location>
        <begin position="1"/>
        <end position="48"/>
    </location>
</feature>
<dbReference type="VEuPathDB" id="FungiDB:GLRG_01854"/>
<evidence type="ECO:0000256" key="7">
    <source>
        <dbReference type="SAM" id="Phobius"/>
    </source>
</evidence>
<proteinExistence type="predicted"/>
<protein>
    <submittedName>
        <fullName evidence="8">Major facilitator superfamily transporter</fullName>
    </submittedName>
</protein>
<feature type="transmembrane region" description="Helical" evidence="7">
    <location>
        <begin position="213"/>
        <end position="232"/>
    </location>
</feature>
<keyword evidence="2" id="KW-0813">Transport</keyword>
<feature type="compositionally biased region" description="Pro residues" evidence="6">
    <location>
        <begin position="13"/>
        <end position="23"/>
    </location>
</feature>
<name>E3Q9I0_COLGM</name>
<accession>E3Q9I0</accession>
<feature type="transmembrane region" description="Helical" evidence="7">
    <location>
        <begin position="445"/>
        <end position="465"/>
    </location>
</feature>
<dbReference type="HOGENOM" id="CLU_001265_0_5_1"/>
<feature type="transmembrane region" description="Helical" evidence="7">
    <location>
        <begin position="252"/>
        <end position="270"/>
    </location>
</feature>
<keyword evidence="4 7" id="KW-1133">Transmembrane helix</keyword>
<dbReference type="eggNOG" id="KOG2533">
    <property type="taxonomic scope" value="Eukaryota"/>
</dbReference>
<feature type="transmembrane region" description="Helical" evidence="7">
    <location>
        <begin position="354"/>
        <end position="376"/>
    </location>
</feature>
<feature type="transmembrane region" description="Helical" evidence="7">
    <location>
        <begin position="413"/>
        <end position="433"/>
    </location>
</feature>
<feature type="transmembrane region" description="Helical" evidence="7">
    <location>
        <begin position="383"/>
        <end position="401"/>
    </location>
</feature>
<dbReference type="Pfam" id="PF07690">
    <property type="entry name" value="MFS_1"/>
    <property type="match status" value="1"/>
</dbReference>
<feature type="transmembrane region" description="Helical" evidence="7">
    <location>
        <begin position="151"/>
        <end position="169"/>
    </location>
</feature>
<dbReference type="PANTHER" id="PTHR43791">
    <property type="entry name" value="PERMEASE-RELATED"/>
    <property type="match status" value="1"/>
</dbReference>
<dbReference type="RefSeq" id="XP_008091379.1">
    <property type="nucleotide sequence ID" value="XM_008093188.1"/>
</dbReference>
<dbReference type="OrthoDB" id="1932925at2759"/>
<dbReference type="GO" id="GO:0016020">
    <property type="term" value="C:membrane"/>
    <property type="evidence" value="ECO:0007669"/>
    <property type="project" value="UniProtKB-SubCell"/>
</dbReference>
<dbReference type="InterPro" id="IPR011701">
    <property type="entry name" value="MFS"/>
</dbReference>